<dbReference type="GO" id="GO:0003735">
    <property type="term" value="F:structural constituent of ribosome"/>
    <property type="evidence" value="ECO:0007669"/>
    <property type="project" value="InterPro"/>
</dbReference>
<evidence type="ECO:0000313" key="6">
    <source>
        <dbReference type="EMBL" id="RNF04704.1"/>
    </source>
</evidence>
<organism evidence="6 7">
    <name type="scientific">Trypanosoma rangeli</name>
    <dbReference type="NCBI Taxonomy" id="5698"/>
    <lineage>
        <taxon>Eukaryota</taxon>
        <taxon>Discoba</taxon>
        <taxon>Euglenozoa</taxon>
        <taxon>Kinetoplastea</taxon>
        <taxon>Metakinetoplastina</taxon>
        <taxon>Trypanosomatida</taxon>
        <taxon>Trypanosomatidae</taxon>
        <taxon>Trypanosoma</taxon>
        <taxon>Herpetosoma</taxon>
    </lineage>
</organism>
<dbReference type="HAMAP" id="MF_01475">
    <property type="entry name" value="Ribosomal_eL19"/>
    <property type="match status" value="1"/>
</dbReference>
<dbReference type="Pfam" id="PF25476">
    <property type="entry name" value="Ribosomal_L19e_C"/>
    <property type="match status" value="1"/>
</dbReference>
<evidence type="ECO:0000259" key="5">
    <source>
        <dbReference type="SMART" id="SM01416"/>
    </source>
</evidence>
<dbReference type="SMART" id="SM01416">
    <property type="entry name" value="Ribosomal_L19e"/>
    <property type="match status" value="1"/>
</dbReference>
<dbReference type="GO" id="GO:0003723">
    <property type="term" value="F:RNA binding"/>
    <property type="evidence" value="ECO:0007669"/>
    <property type="project" value="InterPro"/>
</dbReference>
<dbReference type="InterPro" id="IPR057260">
    <property type="entry name" value="Ribosomal_L19e_C"/>
</dbReference>
<evidence type="ECO:0000256" key="4">
    <source>
        <dbReference type="SAM" id="MobiDB-lite"/>
    </source>
</evidence>
<dbReference type="InterPro" id="IPR057259">
    <property type="entry name" value="Ribosomal_L19e"/>
</dbReference>
<dbReference type="Gene3D" id="1.10.1650.10">
    <property type="match status" value="1"/>
</dbReference>
<dbReference type="Gene3D" id="1.10.1200.240">
    <property type="match status" value="1"/>
</dbReference>
<comment type="caution">
    <text evidence="6">The sequence shown here is derived from an EMBL/GenBank/DDBJ whole genome shotgun (WGS) entry which is preliminary data.</text>
</comment>
<dbReference type="PANTHER" id="PTHR10722">
    <property type="entry name" value="60S RIBOSOMAL PROTEIN L19"/>
    <property type="match status" value="1"/>
</dbReference>
<dbReference type="SUPFAM" id="SSF48140">
    <property type="entry name" value="Ribosomal protein L19 (L19e)"/>
    <property type="match status" value="1"/>
</dbReference>
<dbReference type="InterPro" id="IPR035970">
    <property type="entry name" value="60S_ribosomal_eL19_sf"/>
</dbReference>
<evidence type="ECO:0000256" key="1">
    <source>
        <dbReference type="ARBA" id="ARBA00011082"/>
    </source>
</evidence>
<dbReference type="OMA" id="WMLRIRA"/>
<feature type="non-terminal residue" evidence="6">
    <location>
        <position position="151"/>
    </location>
</feature>
<dbReference type="InterPro" id="IPR015972">
    <property type="entry name" value="Ribosomal_eL19_dom1"/>
</dbReference>
<keyword evidence="3" id="KW-0687">Ribonucleoprotein</keyword>
<accession>A0A3R7NM39</accession>
<evidence type="ECO:0000313" key="7">
    <source>
        <dbReference type="Proteomes" id="UP000283634"/>
    </source>
</evidence>
<proteinExistence type="inferred from homology"/>
<dbReference type="GO" id="GO:0006412">
    <property type="term" value="P:translation"/>
    <property type="evidence" value="ECO:0007669"/>
    <property type="project" value="InterPro"/>
</dbReference>
<protein>
    <submittedName>
        <fullName evidence="6">60S ribosomal protein L19</fullName>
    </submittedName>
</protein>
<dbReference type="InterPro" id="IPR000196">
    <property type="entry name" value="Ribosomal_eL19_dom"/>
</dbReference>
<dbReference type="InterPro" id="IPR033935">
    <property type="entry name" value="Ribosomal_eL19_euk"/>
</dbReference>
<dbReference type="VEuPathDB" id="TriTrypDB:TRSC58_07734"/>
<dbReference type="AlphaFoldDB" id="A0A3R7NM39"/>
<keyword evidence="2 6" id="KW-0689">Ribosomal protein</keyword>
<dbReference type="RefSeq" id="XP_029238248.1">
    <property type="nucleotide sequence ID" value="XM_029381933.1"/>
</dbReference>
<feature type="region of interest" description="Disordered" evidence="4">
    <location>
        <begin position="61"/>
        <end position="87"/>
    </location>
</feature>
<evidence type="ECO:0000256" key="2">
    <source>
        <dbReference type="ARBA" id="ARBA00022980"/>
    </source>
</evidence>
<dbReference type="CDD" id="cd01417">
    <property type="entry name" value="Ribosomal_L19e_E"/>
    <property type="match status" value="1"/>
</dbReference>
<dbReference type="EMBL" id="MKGL01000155">
    <property type="protein sequence ID" value="RNF04704.1"/>
    <property type="molecule type" value="Genomic_DNA"/>
</dbReference>
<dbReference type="GO" id="GO:0022625">
    <property type="term" value="C:cytosolic large ribosomal subunit"/>
    <property type="evidence" value="ECO:0007669"/>
    <property type="project" value="InterPro"/>
</dbReference>
<dbReference type="OrthoDB" id="5407653at2759"/>
<reference evidence="6 7" key="1">
    <citation type="journal article" date="2018" name="BMC Genomics">
        <title>Genomic comparison of Trypanosoma conorhini and Trypanosoma rangeli to Trypanosoma cruzi strains of high and low virulence.</title>
        <authorList>
            <person name="Bradwell K.R."/>
            <person name="Koparde V.N."/>
            <person name="Matveyev A.V."/>
            <person name="Serrano M.G."/>
            <person name="Alves J.M."/>
            <person name="Parikh H."/>
            <person name="Huang B."/>
            <person name="Lee V."/>
            <person name="Espinosa-Alvarez O."/>
            <person name="Ortiz P.A."/>
            <person name="Costa-Martins A.G."/>
            <person name="Teixeira M.M."/>
            <person name="Buck G.A."/>
        </authorList>
    </citation>
    <scope>NUCLEOTIDE SEQUENCE [LARGE SCALE GENOMIC DNA]</scope>
    <source>
        <strain evidence="6 7">AM80</strain>
    </source>
</reference>
<dbReference type="InterPro" id="IPR039547">
    <property type="entry name" value="Ribosomal_eL19"/>
</dbReference>
<keyword evidence="7" id="KW-1185">Reference proteome</keyword>
<dbReference type="FunFam" id="1.10.1200.240:FF:000001">
    <property type="entry name" value="Ribosomal protein L19"/>
    <property type="match status" value="1"/>
</dbReference>
<comment type="similarity">
    <text evidence="1">Belongs to the eukaryotic ribosomal protein eL19 family.</text>
</comment>
<dbReference type="GeneID" id="40328971"/>
<evidence type="ECO:0000256" key="3">
    <source>
        <dbReference type="ARBA" id="ARBA00023274"/>
    </source>
</evidence>
<dbReference type="NCBIfam" id="NF006343">
    <property type="entry name" value="PRK08570.1"/>
    <property type="match status" value="1"/>
</dbReference>
<name>A0A3R7NM39_TRYRA</name>
<dbReference type="Proteomes" id="UP000283634">
    <property type="component" value="Unassembled WGS sequence"/>
</dbReference>
<gene>
    <name evidence="6" type="ORF">TraAM80_05038</name>
</gene>
<feature type="domain" description="Large ribosomal subunit protein eL19" evidence="5">
    <location>
        <begin position="3"/>
        <end position="146"/>
    </location>
</feature>
<dbReference type="Pfam" id="PF01280">
    <property type="entry name" value="Ribosomal_L19e"/>
    <property type="match status" value="1"/>
</dbReference>
<feature type="compositionally biased region" description="Basic and acidic residues" evidence="4">
    <location>
        <begin position="66"/>
        <end position="87"/>
    </location>
</feature>
<sequence length="151" mass="18252">MVSLKLQARLASDILRCGRHRVWLDPNEASEISNANSRKSVRKLIKDGLIIRKPVKVHSRSRWRHMKEAKSMGRHEGAGRREGTREARMPSKELWMRRLRILRRLLRKYREEKKIDRHIYRELYVKAKGNVFRNKRNLMEHIHKVKNEKKK</sequence>
<dbReference type="FunFam" id="1.10.1650.10:FF:000001">
    <property type="entry name" value="Ribosomal protein L19"/>
    <property type="match status" value="1"/>
</dbReference>